<keyword evidence="2" id="KW-0732">Signal</keyword>
<dbReference type="InterPro" id="IPR011050">
    <property type="entry name" value="Pectin_lyase_fold/virulence"/>
</dbReference>
<protein>
    <recommendedName>
        <fullName evidence="5">Parallel beta helix pectate lyase-like protein</fullName>
    </recommendedName>
</protein>
<dbReference type="EMBL" id="SLWQ01000008">
    <property type="protein sequence ID" value="TCO38353.1"/>
    <property type="molecule type" value="Genomic_DNA"/>
</dbReference>
<gene>
    <name evidence="3" type="ORF">EV148_108191</name>
</gene>
<evidence type="ECO:0008006" key="5">
    <source>
        <dbReference type="Google" id="ProtNLM"/>
    </source>
</evidence>
<feature type="chain" id="PRO_5020867129" description="Parallel beta helix pectate lyase-like protein" evidence="2">
    <location>
        <begin position="36"/>
        <end position="517"/>
    </location>
</feature>
<accession>A0A4R2I2N5</accession>
<comment type="caution">
    <text evidence="3">The sequence shown here is derived from an EMBL/GenBank/DDBJ whole genome shotgun (WGS) entry which is preliminary data.</text>
</comment>
<dbReference type="SUPFAM" id="SSF51126">
    <property type="entry name" value="Pectin lyase-like"/>
    <property type="match status" value="1"/>
</dbReference>
<sequence length="517" mass="51450">MTRRVTPVRNDPEQWHPAPLALALAAGLAAGTAGAATFTVVNVDDSGTGSLRAAISDANAAGGSNTITFAIPGDGPHVIALASPLPAVGGTLTVDGYSQPGSVPNTRSPDQGGLDAQLMIELVGSGSHGFTIQGGQVSLTLQGLAMHGFSDAIIGNNGGPNASHLTLYGNYIGTQVDGSALPSVGNTGSAVRCGFSSAQVGGTQPWQRNLLSGNGGAGVLANGPVVVEGNLIGTDASGTLAIPNGMANNWGGIIVGSRTGVRIGGTDAAARNVISGNRPIGIGLWASFGPGGSVGSFEIKGNYIGTDWSGRQPLPNGFPQLGAAQAGGGIQVQGGDGSALPIGGFGEGEANLIAFNTGAGIIAGTNVSTAAFDSRANLVHHNRGAGRANIDIGPPGPTPNDSGDADTGSNGVQNAPEIIAASQSGNQLTVTYRVDSDVANATYPLRVDFHADVAGGAGAWLTQDSYPEASAQQQRTVTLLVPAGMRAIPFVATATDAGGRTSELSTAFDVIFEDGFE</sequence>
<proteinExistence type="predicted"/>
<evidence type="ECO:0000313" key="3">
    <source>
        <dbReference type="EMBL" id="TCO38353.1"/>
    </source>
</evidence>
<keyword evidence="4" id="KW-1185">Reference proteome</keyword>
<evidence type="ECO:0000256" key="2">
    <source>
        <dbReference type="SAM" id="SignalP"/>
    </source>
</evidence>
<evidence type="ECO:0000313" key="4">
    <source>
        <dbReference type="Proteomes" id="UP000294862"/>
    </source>
</evidence>
<name>A0A4R2I2N5_9GAMM</name>
<dbReference type="Proteomes" id="UP000294862">
    <property type="component" value="Unassembled WGS sequence"/>
</dbReference>
<feature type="region of interest" description="Disordered" evidence="1">
    <location>
        <begin position="385"/>
        <end position="412"/>
    </location>
</feature>
<organism evidence="3 4">
    <name type="scientific">Dokdonella fugitiva</name>
    <dbReference type="NCBI Taxonomy" id="328517"/>
    <lineage>
        <taxon>Bacteria</taxon>
        <taxon>Pseudomonadati</taxon>
        <taxon>Pseudomonadota</taxon>
        <taxon>Gammaproteobacteria</taxon>
        <taxon>Lysobacterales</taxon>
        <taxon>Rhodanobacteraceae</taxon>
        <taxon>Dokdonella</taxon>
    </lineage>
</organism>
<evidence type="ECO:0000256" key="1">
    <source>
        <dbReference type="SAM" id="MobiDB-lite"/>
    </source>
</evidence>
<dbReference type="AlphaFoldDB" id="A0A4R2I2N5"/>
<reference evidence="3 4" key="1">
    <citation type="journal article" date="2015" name="Stand. Genomic Sci.">
        <title>Genomic Encyclopedia of Bacterial and Archaeal Type Strains, Phase III: the genomes of soil and plant-associated and newly described type strains.</title>
        <authorList>
            <person name="Whitman W.B."/>
            <person name="Woyke T."/>
            <person name="Klenk H.P."/>
            <person name="Zhou Y."/>
            <person name="Lilburn T.G."/>
            <person name="Beck B.J."/>
            <person name="De Vos P."/>
            <person name="Vandamme P."/>
            <person name="Eisen J.A."/>
            <person name="Garrity G."/>
            <person name="Hugenholtz P."/>
            <person name="Kyrpides N.C."/>
        </authorList>
    </citation>
    <scope>NUCLEOTIDE SEQUENCE [LARGE SCALE GENOMIC DNA]</scope>
    <source>
        <strain evidence="3 4">A3</strain>
    </source>
</reference>
<feature type="signal peptide" evidence="2">
    <location>
        <begin position="1"/>
        <end position="35"/>
    </location>
</feature>